<dbReference type="InterPro" id="IPR051676">
    <property type="entry name" value="UPF0053_domain"/>
</dbReference>
<dbReference type="Gene3D" id="3.30.465.10">
    <property type="match status" value="1"/>
</dbReference>
<dbReference type="InterPro" id="IPR005170">
    <property type="entry name" value="Transptr-assoc_dom"/>
</dbReference>
<feature type="domain" description="CBS" evidence="11">
    <location>
        <begin position="279"/>
        <end position="336"/>
    </location>
</feature>
<sequence>MGVIIIFILTLLNGFFALSETALVSVKKSRVEHKATKGSARAKIILDLHKHPENFLSSIQLGITLIGIVAGAYGGTTLSNELIPYISKVKALAPYASQISITLLVILITYFTIVIGELIPKTVALRNTLAIALLVAPFIKSFTAITYPLVRLLSGSTNLIIRLLRIKPKGDAHTVTEEELRHMLRIAGREGVLEVEEEQLHQNIFSLYDQRNSNLMTRRNDVQWIEADASAKAIHELLVQSPHSKFPVCRGSIDHVVGLLSAKDFLALKDKPDFHVSKIVKQPVFLSENMLAVNTLRLFRERKQYIGIVVDEHGAVEGVITLHDIMEAIVGDIPDLGEKAEPNIFIRKDGSRLISGSTSIAELNLHLGHKLIPENEKLYNTVAGFILHHISRVPHIGDKITLNGHRLEVVDMDGARIDKLMLTQEAETP</sequence>
<reference evidence="13 14" key="1">
    <citation type="submission" date="2022-11" db="EMBL/GenBank/DDBJ databases">
        <title>The characterization of three novel Bacteroidetes species and genomic analysis of their roles in tidal elemental geochemical cycles.</title>
        <authorList>
            <person name="Ma K.-J."/>
        </authorList>
    </citation>
    <scope>NUCLEOTIDE SEQUENCE [LARGE SCALE GENOMIC DNA]</scope>
    <source>
        <strain evidence="13 14">M82</strain>
    </source>
</reference>
<evidence type="ECO:0000256" key="10">
    <source>
        <dbReference type="SAM" id="Phobius"/>
    </source>
</evidence>
<dbReference type="PANTHER" id="PTHR43099:SF5">
    <property type="entry name" value="HLYC_CORC FAMILY TRANSPORTER"/>
    <property type="match status" value="1"/>
</dbReference>
<keyword evidence="7 9" id="KW-0472">Membrane</keyword>
<evidence type="ECO:0000256" key="7">
    <source>
        <dbReference type="ARBA" id="ARBA00023136"/>
    </source>
</evidence>
<keyword evidence="4" id="KW-0677">Repeat</keyword>
<evidence type="ECO:0000256" key="6">
    <source>
        <dbReference type="ARBA" id="ARBA00023122"/>
    </source>
</evidence>
<dbReference type="PROSITE" id="PS51371">
    <property type="entry name" value="CBS"/>
    <property type="match status" value="2"/>
</dbReference>
<feature type="domain" description="CNNM transmembrane" evidence="12">
    <location>
        <begin position="1"/>
        <end position="197"/>
    </location>
</feature>
<dbReference type="InterPro" id="IPR000644">
    <property type="entry name" value="CBS_dom"/>
</dbReference>
<evidence type="ECO:0000256" key="9">
    <source>
        <dbReference type="PROSITE-ProRule" id="PRU01193"/>
    </source>
</evidence>
<dbReference type="SMART" id="SM01091">
    <property type="entry name" value="CorC_HlyC"/>
    <property type="match status" value="1"/>
</dbReference>
<evidence type="ECO:0000256" key="2">
    <source>
        <dbReference type="ARBA" id="ARBA00022475"/>
    </source>
</evidence>
<accession>A0ABT3RA13</accession>
<dbReference type="RefSeq" id="WP_266050480.1">
    <property type="nucleotide sequence ID" value="NZ_JAPFQO010000001.1"/>
</dbReference>
<feature type="transmembrane region" description="Helical" evidence="10">
    <location>
        <begin position="128"/>
        <end position="150"/>
    </location>
</feature>
<dbReference type="Pfam" id="PF00571">
    <property type="entry name" value="CBS"/>
    <property type="match status" value="2"/>
</dbReference>
<evidence type="ECO:0000256" key="5">
    <source>
        <dbReference type="ARBA" id="ARBA00022989"/>
    </source>
</evidence>
<evidence type="ECO:0000256" key="8">
    <source>
        <dbReference type="PROSITE-ProRule" id="PRU00703"/>
    </source>
</evidence>
<keyword evidence="6 8" id="KW-0129">CBS domain</keyword>
<gene>
    <name evidence="13" type="ORF">OO017_00485</name>
</gene>
<keyword evidence="5 9" id="KW-1133">Transmembrane helix</keyword>
<dbReference type="PROSITE" id="PS51846">
    <property type="entry name" value="CNNM"/>
    <property type="match status" value="1"/>
</dbReference>
<feature type="transmembrane region" description="Helical" evidence="10">
    <location>
        <begin position="6"/>
        <end position="26"/>
    </location>
</feature>
<name>A0ABT3RA13_9BACT</name>
<proteinExistence type="predicted"/>
<evidence type="ECO:0000313" key="13">
    <source>
        <dbReference type="EMBL" id="MCX2738409.1"/>
    </source>
</evidence>
<feature type="domain" description="CBS" evidence="11">
    <location>
        <begin position="216"/>
        <end position="277"/>
    </location>
</feature>
<dbReference type="InterPro" id="IPR016169">
    <property type="entry name" value="FAD-bd_PCMH_sub2"/>
</dbReference>
<keyword evidence="3 9" id="KW-0812">Transmembrane</keyword>
<dbReference type="SUPFAM" id="SSF56176">
    <property type="entry name" value="FAD-binding/transporter-associated domain-like"/>
    <property type="match status" value="1"/>
</dbReference>
<keyword evidence="14" id="KW-1185">Reference proteome</keyword>
<organism evidence="13 14">
    <name type="scientific">Pontibacter anaerobius</name>
    <dbReference type="NCBI Taxonomy" id="2993940"/>
    <lineage>
        <taxon>Bacteria</taxon>
        <taxon>Pseudomonadati</taxon>
        <taxon>Bacteroidota</taxon>
        <taxon>Cytophagia</taxon>
        <taxon>Cytophagales</taxon>
        <taxon>Hymenobacteraceae</taxon>
        <taxon>Pontibacter</taxon>
    </lineage>
</organism>
<feature type="transmembrane region" description="Helical" evidence="10">
    <location>
        <begin position="55"/>
        <end position="75"/>
    </location>
</feature>
<comment type="subcellular location">
    <subcellularLocation>
        <location evidence="1">Cell membrane</location>
        <topology evidence="1">Multi-pass membrane protein</topology>
    </subcellularLocation>
</comment>
<dbReference type="InterPro" id="IPR036318">
    <property type="entry name" value="FAD-bd_PCMH-like_sf"/>
</dbReference>
<evidence type="ECO:0000256" key="3">
    <source>
        <dbReference type="ARBA" id="ARBA00022692"/>
    </source>
</evidence>
<dbReference type="SUPFAM" id="SSF54631">
    <property type="entry name" value="CBS-domain pair"/>
    <property type="match status" value="1"/>
</dbReference>
<dbReference type="PANTHER" id="PTHR43099">
    <property type="entry name" value="UPF0053 PROTEIN YRKA"/>
    <property type="match status" value="1"/>
</dbReference>
<dbReference type="Pfam" id="PF03471">
    <property type="entry name" value="CorC_HlyC"/>
    <property type="match status" value="1"/>
</dbReference>
<evidence type="ECO:0000259" key="11">
    <source>
        <dbReference type="PROSITE" id="PS51371"/>
    </source>
</evidence>
<dbReference type="InterPro" id="IPR002550">
    <property type="entry name" value="CNNM"/>
</dbReference>
<comment type="caution">
    <text evidence="13">The sequence shown here is derived from an EMBL/GenBank/DDBJ whole genome shotgun (WGS) entry which is preliminary data.</text>
</comment>
<dbReference type="InterPro" id="IPR046342">
    <property type="entry name" value="CBS_dom_sf"/>
</dbReference>
<dbReference type="EMBL" id="JAPFQO010000001">
    <property type="protein sequence ID" value="MCX2738409.1"/>
    <property type="molecule type" value="Genomic_DNA"/>
</dbReference>
<evidence type="ECO:0000256" key="1">
    <source>
        <dbReference type="ARBA" id="ARBA00004651"/>
    </source>
</evidence>
<dbReference type="CDD" id="cd04590">
    <property type="entry name" value="CBS_pair_CorC_HlyC_assoc"/>
    <property type="match status" value="1"/>
</dbReference>
<feature type="transmembrane region" description="Helical" evidence="10">
    <location>
        <begin position="95"/>
        <end position="116"/>
    </location>
</feature>
<evidence type="ECO:0000256" key="4">
    <source>
        <dbReference type="ARBA" id="ARBA00022737"/>
    </source>
</evidence>
<dbReference type="Pfam" id="PF01595">
    <property type="entry name" value="CNNM"/>
    <property type="match status" value="1"/>
</dbReference>
<evidence type="ECO:0000313" key="14">
    <source>
        <dbReference type="Proteomes" id="UP001207228"/>
    </source>
</evidence>
<dbReference type="Proteomes" id="UP001207228">
    <property type="component" value="Unassembled WGS sequence"/>
</dbReference>
<dbReference type="InterPro" id="IPR044751">
    <property type="entry name" value="Ion_transp-like_CBS"/>
</dbReference>
<keyword evidence="2" id="KW-1003">Cell membrane</keyword>
<dbReference type="Gene3D" id="3.10.580.10">
    <property type="entry name" value="CBS-domain"/>
    <property type="match status" value="1"/>
</dbReference>
<protein>
    <submittedName>
        <fullName evidence="13">Hemolysin family protein</fullName>
    </submittedName>
</protein>
<evidence type="ECO:0000259" key="12">
    <source>
        <dbReference type="PROSITE" id="PS51846"/>
    </source>
</evidence>